<evidence type="ECO:0000313" key="14">
    <source>
        <dbReference type="Proteomes" id="UP000191661"/>
    </source>
</evidence>
<feature type="binding site" evidence="10">
    <location>
        <position position="240"/>
    </location>
    <ligand>
        <name>D-ribose 5-phosphate</name>
        <dbReference type="ChEBI" id="CHEBI:78346"/>
    </ligand>
</feature>
<evidence type="ECO:0000313" key="13">
    <source>
        <dbReference type="EMBL" id="OQD58806.1"/>
    </source>
</evidence>
<keyword evidence="6 10" id="KW-0418">Kinase</keyword>
<feature type="binding site" evidence="10">
    <location>
        <begin position="37"/>
        <end position="39"/>
    </location>
    <ligand>
        <name>ATP</name>
        <dbReference type="ChEBI" id="CHEBI:30616"/>
    </ligand>
</feature>
<dbReference type="GO" id="GO:0006015">
    <property type="term" value="P:5-phosphoribose 1-diphosphate biosynthetic process"/>
    <property type="evidence" value="ECO:0007669"/>
    <property type="project" value="UniProtKB-UniRule"/>
</dbReference>
<evidence type="ECO:0000256" key="6">
    <source>
        <dbReference type="ARBA" id="ARBA00022777"/>
    </source>
</evidence>
<dbReference type="GO" id="GO:0006164">
    <property type="term" value="P:purine nucleotide biosynthetic process"/>
    <property type="evidence" value="ECO:0007669"/>
    <property type="project" value="TreeGrafter"/>
</dbReference>
<dbReference type="Proteomes" id="UP000191661">
    <property type="component" value="Unassembled WGS sequence"/>
</dbReference>
<dbReference type="GO" id="GO:0005737">
    <property type="term" value="C:cytoplasm"/>
    <property type="evidence" value="ECO:0007669"/>
    <property type="project" value="UniProtKB-SubCell"/>
</dbReference>
<dbReference type="InterPro" id="IPR029099">
    <property type="entry name" value="Pribosyltran_N"/>
</dbReference>
<comment type="function">
    <text evidence="10">Involved in the biosynthesis of the central metabolite phospho-alpha-D-ribosyl-1-pyrophosphate (PRPP) via the transfer of pyrophosphoryl group from ATP to 1-hydroxyl of ribose-5-phosphate (Rib-5-P).</text>
</comment>
<dbReference type="InterPro" id="IPR037514">
    <property type="entry name" value="Rib-P_diPkinase_arc"/>
</dbReference>
<dbReference type="SUPFAM" id="SSF53271">
    <property type="entry name" value="PRTase-like"/>
    <property type="match status" value="2"/>
</dbReference>
<dbReference type="SMART" id="SM01400">
    <property type="entry name" value="Pribosyltran_N"/>
    <property type="match status" value="1"/>
</dbReference>
<feature type="domain" description="Phosphoribosyltransferase" evidence="11">
    <location>
        <begin position="146"/>
        <end position="270"/>
    </location>
</feature>
<dbReference type="InterPro" id="IPR005946">
    <property type="entry name" value="Rib-P_diPkinase"/>
</dbReference>
<dbReference type="NCBIfam" id="NF002095">
    <property type="entry name" value="PRK00934.1"/>
    <property type="match status" value="1"/>
</dbReference>
<dbReference type="EC" id="2.7.6.1" evidence="10"/>
<evidence type="ECO:0000256" key="4">
    <source>
        <dbReference type="ARBA" id="ARBA00022727"/>
    </source>
</evidence>
<organism evidence="13 14">
    <name type="scientific">Methanobrevibacter arboriphilus JCM 13429 = DSM 1125</name>
    <dbReference type="NCBI Taxonomy" id="1300164"/>
    <lineage>
        <taxon>Archaea</taxon>
        <taxon>Methanobacteriati</taxon>
        <taxon>Methanobacteriota</taxon>
        <taxon>Methanomada group</taxon>
        <taxon>Methanobacteria</taxon>
        <taxon>Methanobacteriales</taxon>
        <taxon>Methanobacteriaceae</taxon>
        <taxon>Methanobrevibacter</taxon>
    </lineage>
</organism>
<feature type="domain" description="Ribose-phosphate pyrophosphokinase N-terminal" evidence="12">
    <location>
        <begin position="5"/>
        <end position="119"/>
    </location>
</feature>
<evidence type="ECO:0000256" key="1">
    <source>
        <dbReference type="ARBA" id="ARBA00022490"/>
    </source>
</evidence>
<dbReference type="GO" id="GO:0000287">
    <property type="term" value="F:magnesium ion binding"/>
    <property type="evidence" value="ECO:0007669"/>
    <property type="project" value="UniProtKB-UniRule"/>
</dbReference>
<evidence type="ECO:0000259" key="11">
    <source>
        <dbReference type="Pfam" id="PF00156"/>
    </source>
</evidence>
<evidence type="ECO:0000256" key="2">
    <source>
        <dbReference type="ARBA" id="ARBA00022679"/>
    </source>
</evidence>
<evidence type="ECO:0000256" key="5">
    <source>
        <dbReference type="ARBA" id="ARBA00022741"/>
    </source>
</evidence>
<feature type="binding site" evidence="10">
    <location>
        <position position="167"/>
    </location>
    <ligand>
        <name>Mg(2+)</name>
        <dbReference type="ChEBI" id="CHEBI:18420"/>
        <label>2</label>
    </ligand>
</feature>
<dbReference type="InterPro" id="IPR029057">
    <property type="entry name" value="PRTase-like"/>
</dbReference>
<dbReference type="GO" id="GO:0005524">
    <property type="term" value="F:ATP binding"/>
    <property type="evidence" value="ECO:0007669"/>
    <property type="project" value="UniProtKB-KW"/>
</dbReference>
<comment type="caution">
    <text evidence="10">Lacks conserved residue(s) required for the propagation of feature annotation.</text>
</comment>
<gene>
    <name evidence="10 13" type="primary">prs</name>
    <name evidence="13" type="ORF">MBBAR_8c00300</name>
</gene>
<dbReference type="GO" id="GO:0016301">
    <property type="term" value="F:kinase activity"/>
    <property type="evidence" value="ECO:0007669"/>
    <property type="project" value="UniProtKB-KW"/>
</dbReference>
<comment type="catalytic activity">
    <reaction evidence="9 10">
        <text>D-ribose 5-phosphate + ATP = 5-phospho-alpha-D-ribose 1-diphosphate + AMP + H(+)</text>
        <dbReference type="Rhea" id="RHEA:15609"/>
        <dbReference type="ChEBI" id="CHEBI:15378"/>
        <dbReference type="ChEBI" id="CHEBI:30616"/>
        <dbReference type="ChEBI" id="CHEBI:58017"/>
        <dbReference type="ChEBI" id="CHEBI:78346"/>
        <dbReference type="ChEBI" id="CHEBI:456215"/>
        <dbReference type="EC" id="2.7.6.1"/>
    </reaction>
</comment>
<evidence type="ECO:0000256" key="3">
    <source>
        <dbReference type="ARBA" id="ARBA00022723"/>
    </source>
</evidence>
<dbReference type="Pfam" id="PF00156">
    <property type="entry name" value="Pribosyltran"/>
    <property type="match status" value="1"/>
</dbReference>
<keyword evidence="8 10" id="KW-0460">Magnesium</keyword>
<evidence type="ECO:0000256" key="10">
    <source>
        <dbReference type="HAMAP-Rule" id="MF_00583"/>
    </source>
</evidence>
<dbReference type="CDD" id="cd06223">
    <property type="entry name" value="PRTases_typeI"/>
    <property type="match status" value="1"/>
</dbReference>
<dbReference type="AlphaFoldDB" id="A0A1V6N2S4"/>
<feature type="binding site" evidence="10">
    <location>
        <begin position="95"/>
        <end position="96"/>
    </location>
    <ligand>
        <name>ATP</name>
        <dbReference type="ChEBI" id="CHEBI:30616"/>
    </ligand>
</feature>
<dbReference type="InterPro" id="IPR000836">
    <property type="entry name" value="PRTase_dom"/>
</dbReference>
<evidence type="ECO:0000256" key="7">
    <source>
        <dbReference type="ARBA" id="ARBA00022840"/>
    </source>
</evidence>
<protein>
    <recommendedName>
        <fullName evidence="10">Ribose-phosphate pyrophosphokinase</fullName>
        <shortName evidence="10">RPPK</shortName>
        <ecNumber evidence="10">2.7.6.1</ecNumber>
    </recommendedName>
    <alternativeName>
        <fullName evidence="10">5-phospho-D-ribosyl alpha-1-diphosphate synthase</fullName>
    </alternativeName>
    <alternativeName>
        <fullName evidence="10">Phosphoribosyl diphosphate synthase</fullName>
    </alternativeName>
    <alternativeName>
        <fullName evidence="10">Phosphoribosyl pyrophosphate synthase</fullName>
        <shortName evidence="10">P-Rib-PP synthase</shortName>
        <shortName evidence="10">PRPP synthase</shortName>
        <shortName evidence="10">PRPPase</shortName>
    </alternativeName>
</protein>
<dbReference type="Pfam" id="PF13793">
    <property type="entry name" value="Pribosyltran_N"/>
    <property type="match status" value="1"/>
</dbReference>
<keyword evidence="7 10" id="KW-0067">ATP-binding</keyword>
<keyword evidence="3 10" id="KW-0479">Metal-binding</keyword>
<comment type="similarity">
    <text evidence="10">Belongs to the ribose-phosphate pyrophosphokinase family. Class III (archaeal) subfamily.</text>
</comment>
<dbReference type="GO" id="GO:0004749">
    <property type="term" value="F:ribose phosphate diphosphokinase activity"/>
    <property type="evidence" value="ECO:0007669"/>
    <property type="project" value="UniProtKB-UniRule"/>
</dbReference>
<dbReference type="GO" id="GO:0002189">
    <property type="term" value="C:ribose phosphate diphosphokinase complex"/>
    <property type="evidence" value="ECO:0007669"/>
    <property type="project" value="TreeGrafter"/>
</dbReference>
<comment type="pathway">
    <text evidence="10">Metabolic intermediate biosynthesis; 5-phospho-alpha-D-ribose 1-diphosphate biosynthesis; 5-phospho-alpha-D-ribose 1-diphosphate from D-ribose 5-phosphate (route I): step 1/1.</text>
</comment>
<evidence type="ECO:0000256" key="9">
    <source>
        <dbReference type="ARBA" id="ARBA00049535"/>
    </source>
</evidence>
<dbReference type="PANTHER" id="PTHR10210">
    <property type="entry name" value="RIBOSE-PHOSPHATE DIPHOSPHOKINASE FAMILY MEMBER"/>
    <property type="match status" value="1"/>
</dbReference>
<dbReference type="UniPathway" id="UPA00087">
    <property type="reaction ID" value="UER00172"/>
</dbReference>
<keyword evidence="5 10" id="KW-0547">Nucleotide-binding</keyword>
<feature type="binding site" evidence="10">
    <location>
        <position position="192"/>
    </location>
    <ligand>
        <name>D-ribose 5-phosphate</name>
        <dbReference type="ChEBI" id="CHEBI:78346"/>
    </ligand>
</feature>
<evidence type="ECO:0000256" key="8">
    <source>
        <dbReference type="ARBA" id="ARBA00022842"/>
    </source>
</evidence>
<dbReference type="EMBL" id="JXMW01000008">
    <property type="protein sequence ID" value="OQD58806.1"/>
    <property type="molecule type" value="Genomic_DNA"/>
</dbReference>
<sequence>MVILLIIGGSASQKLAANVAKELGDCLCPIETKKFPDGERYLRVKGEIDKEAVIIQSTGYPQDENLIELLFLIKTLKDLGVEKLKVVIPYFGYGRQEKRFKSGESISAQIIANIIEDAGADEVISVNLHEDSVRDFFNIPTKNISAMRSIANYIDSISTDPIIIAPDKGALGFAEDIAKIIDCSCTYMNKVRLGPDKVETKIADIRCDFSEDDPDLVNLNKNEKKVDIKSVKGKEAIIIDDIIATGGTIVNAIGILKEQGAESVSVCCVHPILVNDAVLKIYSAGAKSIAGTDSLKSEVSCISIAKVIADAIR</sequence>
<dbReference type="FunFam" id="3.40.50.2020:FF:000007">
    <property type="entry name" value="Ribose-phosphate pyrophosphokinase"/>
    <property type="match status" value="1"/>
</dbReference>
<reference evidence="13 14" key="1">
    <citation type="submission" date="2014-12" db="EMBL/GenBank/DDBJ databases">
        <title>Genome sequence of Methanobrevibacter arboriphilicus DH1, DSM1125.</title>
        <authorList>
            <person name="Poehlein A."/>
            <person name="Thauer R.K."/>
            <person name="Seedorf H."/>
            <person name="Daniel R."/>
        </authorList>
    </citation>
    <scope>NUCLEOTIDE SEQUENCE [LARGE SCALE GENOMIC DNA]</scope>
    <source>
        <strain evidence="13 14">DH1</strain>
    </source>
</reference>
<keyword evidence="2 10" id="KW-0808">Transferase</keyword>
<comment type="caution">
    <text evidence="13">The sequence shown here is derived from an EMBL/GenBank/DDBJ whole genome shotgun (WGS) entry which is preliminary data.</text>
</comment>
<dbReference type="PANTHER" id="PTHR10210:SF32">
    <property type="entry name" value="RIBOSE-PHOSPHATE PYROPHOSPHOKINASE 2"/>
    <property type="match status" value="1"/>
</dbReference>
<comment type="cofactor">
    <cofactor evidence="10">
        <name>Mg(2+)</name>
        <dbReference type="ChEBI" id="CHEBI:18420"/>
    </cofactor>
    <text evidence="10">Binds 2 Mg(2+) ions per subunit.</text>
</comment>
<comment type="subcellular location">
    <subcellularLocation>
        <location evidence="10">Cytoplasm</location>
    </subcellularLocation>
</comment>
<keyword evidence="1 10" id="KW-0963">Cytoplasm</keyword>
<accession>A0A1V6N2S4</accession>
<keyword evidence="14" id="KW-1185">Reference proteome</keyword>
<proteinExistence type="inferred from homology"/>
<dbReference type="NCBIfam" id="TIGR01251">
    <property type="entry name" value="ribP_PPkin"/>
    <property type="match status" value="1"/>
</dbReference>
<dbReference type="Gene3D" id="3.40.50.2020">
    <property type="match status" value="2"/>
</dbReference>
<feature type="binding site" evidence="10">
    <location>
        <position position="129"/>
    </location>
    <ligand>
        <name>Mg(2+)</name>
        <dbReference type="ChEBI" id="CHEBI:18420"/>
        <label>1</label>
    </ligand>
</feature>
<keyword evidence="4 10" id="KW-0545">Nucleotide biosynthesis</keyword>
<name>A0A1V6N2S4_METAZ</name>
<evidence type="ECO:0000259" key="12">
    <source>
        <dbReference type="Pfam" id="PF13793"/>
    </source>
</evidence>
<feature type="active site" evidence="10">
    <location>
        <position position="190"/>
    </location>
</feature>
<dbReference type="HAMAP" id="MF_00583_A">
    <property type="entry name" value="RibP_PPkinase_A"/>
    <property type="match status" value="1"/>
</dbReference>